<dbReference type="RefSeq" id="WP_006573673.1">
    <property type="nucleotide sequence ID" value="NZ_AAXG02000028.1"/>
</dbReference>
<keyword evidence="1" id="KW-0812">Transmembrane</keyword>
<proteinExistence type="predicted"/>
<reference evidence="2 3" key="1">
    <citation type="submission" date="2007-04" db="EMBL/GenBank/DDBJ databases">
        <authorList>
            <person name="Fulton L."/>
            <person name="Clifton S."/>
            <person name="Fulton B."/>
            <person name="Xu J."/>
            <person name="Minx P."/>
            <person name="Pepin K.H."/>
            <person name="Johnson M."/>
            <person name="Thiruvilangam P."/>
            <person name="Bhonagiri V."/>
            <person name="Nash W.E."/>
            <person name="Mardis E.R."/>
            <person name="Wilson R.K."/>
        </authorList>
    </citation>
    <scope>NUCLEOTIDE SEQUENCE [LARGE SCALE GENOMIC DNA]</scope>
    <source>
        <strain evidence="2 3">ATCC 29799</strain>
    </source>
</reference>
<keyword evidence="3" id="KW-1185">Reference proteome</keyword>
<organism evidence="2 3">
    <name type="scientific">Pseudoflavonifractor capillosus ATCC 29799</name>
    <dbReference type="NCBI Taxonomy" id="411467"/>
    <lineage>
        <taxon>Bacteria</taxon>
        <taxon>Bacillati</taxon>
        <taxon>Bacillota</taxon>
        <taxon>Clostridia</taxon>
        <taxon>Eubacteriales</taxon>
        <taxon>Oscillospiraceae</taxon>
        <taxon>Pseudoflavonifractor</taxon>
    </lineage>
</organism>
<dbReference type="AlphaFoldDB" id="A6NY66"/>
<name>A6NY66_9FIRM</name>
<gene>
    <name evidence="2" type="ORF">BACCAP_03165</name>
</gene>
<evidence type="ECO:0000313" key="3">
    <source>
        <dbReference type="Proteomes" id="UP000003639"/>
    </source>
</evidence>
<sequence>MREVGDGFDLMVGVLALVIMLTVGAWSLFTIRNNMEVQVDEKMVAHNLYGQEVQKPMQTAKDALMSLVVNDAYVPEPSTVVFQLGRETYTVVFNNDYFQDKDASINKAWRDFFWNKMNTTIESITLDPSGSRWVVQLKA</sequence>
<feature type="transmembrane region" description="Helical" evidence="1">
    <location>
        <begin position="7"/>
        <end position="29"/>
    </location>
</feature>
<dbReference type="EMBL" id="AAXG02000028">
    <property type="protein sequence ID" value="EDM99236.1"/>
    <property type="molecule type" value="Genomic_DNA"/>
</dbReference>
<dbReference type="Proteomes" id="UP000003639">
    <property type="component" value="Unassembled WGS sequence"/>
</dbReference>
<protein>
    <submittedName>
        <fullName evidence="2">Uncharacterized protein</fullName>
    </submittedName>
</protein>
<keyword evidence="1" id="KW-1133">Transmembrane helix</keyword>
<evidence type="ECO:0000256" key="1">
    <source>
        <dbReference type="SAM" id="Phobius"/>
    </source>
</evidence>
<accession>A6NY66</accession>
<reference evidence="2 3" key="2">
    <citation type="submission" date="2007-06" db="EMBL/GenBank/DDBJ databases">
        <title>Draft genome sequence of Pseudoflavonifractor capillosus ATCC 29799.</title>
        <authorList>
            <person name="Sudarsanam P."/>
            <person name="Ley R."/>
            <person name="Guruge J."/>
            <person name="Turnbaugh P.J."/>
            <person name="Mahowald M."/>
            <person name="Liep D."/>
            <person name="Gordon J."/>
        </authorList>
    </citation>
    <scope>NUCLEOTIDE SEQUENCE [LARGE SCALE GENOMIC DNA]</scope>
    <source>
        <strain evidence="2 3">ATCC 29799</strain>
    </source>
</reference>
<keyword evidence="1" id="KW-0472">Membrane</keyword>
<dbReference type="STRING" id="411467.BACCAP_03165"/>
<evidence type="ECO:0000313" key="2">
    <source>
        <dbReference type="EMBL" id="EDM99236.1"/>
    </source>
</evidence>
<comment type="caution">
    <text evidence="2">The sequence shown here is derived from an EMBL/GenBank/DDBJ whole genome shotgun (WGS) entry which is preliminary data.</text>
</comment>